<protein>
    <submittedName>
        <fullName evidence="2">Uncharacterized protein</fullName>
    </submittedName>
</protein>
<dbReference type="Proteomes" id="UP001500274">
    <property type="component" value="Unassembled WGS sequence"/>
</dbReference>
<feature type="region of interest" description="Disordered" evidence="1">
    <location>
        <begin position="39"/>
        <end position="72"/>
    </location>
</feature>
<organism evidence="2 3">
    <name type="scientific">Microbacterium binotii</name>
    <dbReference type="NCBI Taxonomy" id="462710"/>
    <lineage>
        <taxon>Bacteria</taxon>
        <taxon>Bacillati</taxon>
        <taxon>Actinomycetota</taxon>
        <taxon>Actinomycetes</taxon>
        <taxon>Micrococcales</taxon>
        <taxon>Microbacteriaceae</taxon>
        <taxon>Microbacterium</taxon>
    </lineage>
</organism>
<feature type="compositionally biased region" description="Low complexity" evidence="1">
    <location>
        <begin position="103"/>
        <end position="116"/>
    </location>
</feature>
<reference evidence="2 3" key="1">
    <citation type="journal article" date="2019" name="Int. J. Syst. Evol. Microbiol.">
        <title>The Global Catalogue of Microorganisms (GCM) 10K type strain sequencing project: providing services to taxonomists for standard genome sequencing and annotation.</title>
        <authorList>
            <consortium name="The Broad Institute Genomics Platform"/>
            <consortium name="The Broad Institute Genome Sequencing Center for Infectious Disease"/>
            <person name="Wu L."/>
            <person name="Ma J."/>
        </authorList>
    </citation>
    <scope>NUCLEOTIDE SEQUENCE [LARGE SCALE GENOMIC DNA]</scope>
    <source>
        <strain evidence="2 3">JCM 16365</strain>
    </source>
</reference>
<dbReference type="RefSeq" id="WP_344228391.1">
    <property type="nucleotide sequence ID" value="NZ_BAAARI010000011.1"/>
</dbReference>
<keyword evidence="3" id="KW-1185">Reference proteome</keyword>
<comment type="caution">
    <text evidence="2">The sequence shown here is derived from an EMBL/GenBank/DDBJ whole genome shotgun (WGS) entry which is preliminary data.</text>
</comment>
<feature type="region of interest" description="Disordered" evidence="1">
    <location>
        <begin position="102"/>
        <end position="126"/>
    </location>
</feature>
<proteinExistence type="predicted"/>
<dbReference type="EMBL" id="BAAARI010000011">
    <property type="protein sequence ID" value="GAA2577348.1"/>
    <property type="molecule type" value="Genomic_DNA"/>
</dbReference>
<accession>A0ABN3PBK0</accession>
<feature type="compositionally biased region" description="Polar residues" evidence="1">
    <location>
        <begin position="54"/>
        <end position="68"/>
    </location>
</feature>
<gene>
    <name evidence="2" type="ORF">GCM10009862_15830</name>
</gene>
<evidence type="ECO:0000256" key="1">
    <source>
        <dbReference type="SAM" id="MobiDB-lite"/>
    </source>
</evidence>
<sequence>MPKRLTRYVNVPRNAEFITLSPGETLPDWAEPLVTNPAAFEEIDAEPADAAASGGQTTTEHPANTTPSKPARDAIVDRAKELGVKASGKSEEILARIAEKEAALAAESNTAAADTADGAEDAQTRPDLEAKATALGIEFTTETTDAELELAISTHEE</sequence>
<name>A0ABN3PBK0_9MICO</name>
<evidence type="ECO:0000313" key="3">
    <source>
        <dbReference type="Proteomes" id="UP001500274"/>
    </source>
</evidence>
<evidence type="ECO:0000313" key="2">
    <source>
        <dbReference type="EMBL" id="GAA2577348.1"/>
    </source>
</evidence>